<organism evidence="5 6">
    <name type="scientific">Mucuna pruriens</name>
    <name type="common">Velvet bean</name>
    <name type="synonym">Dolichos pruriens</name>
    <dbReference type="NCBI Taxonomy" id="157652"/>
    <lineage>
        <taxon>Eukaryota</taxon>
        <taxon>Viridiplantae</taxon>
        <taxon>Streptophyta</taxon>
        <taxon>Embryophyta</taxon>
        <taxon>Tracheophyta</taxon>
        <taxon>Spermatophyta</taxon>
        <taxon>Magnoliopsida</taxon>
        <taxon>eudicotyledons</taxon>
        <taxon>Gunneridae</taxon>
        <taxon>Pentapetalae</taxon>
        <taxon>rosids</taxon>
        <taxon>fabids</taxon>
        <taxon>Fabales</taxon>
        <taxon>Fabaceae</taxon>
        <taxon>Papilionoideae</taxon>
        <taxon>50 kb inversion clade</taxon>
        <taxon>NPAAA clade</taxon>
        <taxon>indigoferoid/millettioid clade</taxon>
        <taxon>Phaseoleae</taxon>
        <taxon>Mucuna</taxon>
    </lineage>
</organism>
<dbReference type="STRING" id="157652.A0A371GBE0"/>
<dbReference type="InterPro" id="IPR013103">
    <property type="entry name" value="RVT_2"/>
</dbReference>
<accession>A0A371GBE0</accession>
<comment type="caution">
    <text evidence="5">The sequence shown here is derived from an EMBL/GenBank/DDBJ whole genome shotgun (WGS) entry which is preliminary data.</text>
</comment>
<feature type="transmembrane region" description="Helical" evidence="1">
    <location>
        <begin position="356"/>
        <end position="378"/>
    </location>
</feature>
<evidence type="ECO:0000313" key="6">
    <source>
        <dbReference type="Proteomes" id="UP000257109"/>
    </source>
</evidence>
<dbReference type="EMBL" id="QJKJ01006108">
    <property type="protein sequence ID" value="RDX87867.1"/>
    <property type="molecule type" value="Genomic_DNA"/>
</dbReference>
<evidence type="ECO:0000259" key="4">
    <source>
        <dbReference type="Pfam" id="PF25597"/>
    </source>
</evidence>
<sequence length="512" mass="58966">MMKVYDSKRKLILKAPFSKNRTFKSGIQIGESNCLAVAIEDQICLWHLRFGHLNFRSLGLLKKKGMFYGLLSIKPPKELCEGSFKSNILATKALLEVVYSDVCDPMEFFLLEEYAKTVLGEAVSAIAYILNRSPTKSLNDVIPEEVWLEENLQRKKLDDKGQLMMFLGYDSNDAYKLYITTSKKIVLSKDVIVDKSKDLRELDNHLRGLKIIHLFLTLKRKNMVHLVLLPEIEPVFFEQAFRELEWKVATKEELRAIEKNYTWELVKPTGKVAKYKVRLVANGFLQKCFALVARIETIRLVVVVTIFRGWSLCQLDVKSAFLNEPLEEEVYVCQPLGFEVTRHENKLDFNKCAIEYAFYVSAIASDLIFGIAVLHFGMEFVTTSECIFMHQMRYATDVLKRFHMLDCNSAQTPVDCGIKLEKEGSGKSIGATLYKQVVDSLRFLCGSRSDITYVVGLISRFMDHLRLSHLLATKRILRYVKDILDYVLLFLKHGRSVFDKIYGYCDFDWCGD</sequence>
<dbReference type="InterPro" id="IPR025724">
    <property type="entry name" value="GAG-pre-integrase_dom"/>
</dbReference>
<protein>
    <submittedName>
        <fullName evidence="5">Copia protein</fullName>
    </submittedName>
</protein>
<reference evidence="5" key="1">
    <citation type="submission" date="2018-05" db="EMBL/GenBank/DDBJ databases">
        <title>Draft genome of Mucuna pruriens seed.</title>
        <authorList>
            <person name="Nnadi N.E."/>
            <person name="Vos R."/>
            <person name="Hasami M.H."/>
            <person name="Devisetty U.K."/>
            <person name="Aguiy J.C."/>
        </authorList>
    </citation>
    <scope>NUCLEOTIDE SEQUENCE [LARGE SCALE GENOMIC DNA]</scope>
    <source>
        <strain evidence="5">JCA_2017</strain>
    </source>
</reference>
<dbReference type="Pfam" id="PF25597">
    <property type="entry name" value="SH3_retrovirus"/>
    <property type="match status" value="1"/>
</dbReference>
<evidence type="ECO:0000256" key="1">
    <source>
        <dbReference type="SAM" id="Phobius"/>
    </source>
</evidence>
<keyword evidence="6" id="KW-1185">Reference proteome</keyword>
<keyword evidence="1" id="KW-0472">Membrane</keyword>
<dbReference type="InterPro" id="IPR057670">
    <property type="entry name" value="SH3_retrovirus"/>
</dbReference>
<dbReference type="OrthoDB" id="413361at2759"/>
<keyword evidence="1" id="KW-0812">Transmembrane</keyword>
<dbReference type="AlphaFoldDB" id="A0A371GBE0"/>
<evidence type="ECO:0000259" key="2">
    <source>
        <dbReference type="Pfam" id="PF07727"/>
    </source>
</evidence>
<feature type="domain" description="GAG-pre-integrase" evidence="3">
    <location>
        <begin position="31"/>
        <end position="81"/>
    </location>
</feature>
<dbReference type="Pfam" id="PF13976">
    <property type="entry name" value="gag_pre-integrs"/>
    <property type="match status" value="1"/>
</dbReference>
<dbReference type="PANTHER" id="PTHR11439">
    <property type="entry name" value="GAG-POL-RELATED RETROTRANSPOSON"/>
    <property type="match status" value="1"/>
</dbReference>
<dbReference type="Pfam" id="PF07727">
    <property type="entry name" value="RVT_2"/>
    <property type="match status" value="1"/>
</dbReference>
<evidence type="ECO:0000259" key="3">
    <source>
        <dbReference type="Pfam" id="PF13976"/>
    </source>
</evidence>
<gene>
    <name evidence="5" type="primary">GIP</name>
    <name evidence="5" type="ORF">CR513_30612</name>
</gene>
<feature type="domain" description="Reverse transcriptase Ty1/copia-type" evidence="2">
    <location>
        <begin position="250"/>
        <end position="347"/>
    </location>
</feature>
<keyword evidence="1" id="KW-1133">Transmembrane helix</keyword>
<feature type="non-terminal residue" evidence="5">
    <location>
        <position position="1"/>
    </location>
</feature>
<name>A0A371GBE0_MUCPR</name>
<proteinExistence type="predicted"/>
<dbReference type="Proteomes" id="UP000257109">
    <property type="component" value="Unassembled WGS sequence"/>
</dbReference>
<dbReference type="PANTHER" id="PTHR11439:SF517">
    <property type="entry name" value="CYSTEINE-RICH RLK (RECEPTOR-LIKE PROTEIN KINASE) 8"/>
    <property type="match status" value="1"/>
</dbReference>
<feature type="domain" description="Retroviral polymerase SH3-like" evidence="4">
    <location>
        <begin position="152"/>
        <end position="199"/>
    </location>
</feature>
<evidence type="ECO:0000313" key="5">
    <source>
        <dbReference type="EMBL" id="RDX87867.1"/>
    </source>
</evidence>